<comment type="caution">
    <text evidence="2">The sequence shown here is derived from an EMBL/GenBank/DDBJ whole genome shotgun (WGS) entry which is preliminary data.</text>
</comment>
<dbReference type="RefSeq" id="WP_407137835.1">
    <property type="nucleotide sequence ID" value="NZ_JBGQPK010000146.1"/>
</dbReference>
<keyword evidence="1" id="KW-0812">Transmembrane</keyword>
<feature type="transmembrane region" description="Helical" evidence="1">
    <location>
        <begin position="33"/>
        <end position="53"/>
    </location>
</feature>
<name>A0ABW8UF57_9LACO</name>
<gene>
    <name evidence="2" type="ORF">ACEN34_12955</name>
</gene>
<feature type="transmembrane region" description="Helical" evidence="1">
    <location>
        <begin position="97"/>
        <end position="114"/>
    </location>
</feature>
<feature type="transmembrane region" description="Helical" evidence="1">
    <location>
        <begin position="120"/>
        <end position="135"/>
    </location>
</feature>
<keyword evidence="1" id="KW-0472">Membrane</keyword>
<protein>
    <submittedName>
        <fullName evidence="2">Uncharacterized protein</fullName>
    </submittedName>
</protein>
<sequence>MNHLQFKLLSIFSHSKTPGIGFWSNTGGSLQTIIFILFFIAFINFLIAATRFAKANKMRNRNSNMTPRERFVDQSRRQAFLADQSAKYYSLTRRTTMLMLILICVLTLQVYFFWMNHKTAAIVTELLFLILVLLIT</sequence>
<accession>A0ABW8UF57</accession>
<evidence type="ECO:0000313" key="2">
    <source>
        <dbReference type="EMBL" id="MFL2030482.1"/>
    </source>
</evidence>
<keyword evidence="3" id="KW-1185">Reference proteome</keyword>
<evidence type="ECO:0000256" key="1">
    <source>
        <dbReference type="SAM" id="Phobius"/>
    </source>
</evidence>
<proteinExistence type="predicted"/>
<keyword evidence="1" id="KW-1133">Transmembrane helix</keyword>
<evidence type="ECO:0000313" key="3">
    <source>
        <dbReference type="Proteomes" id="UP001625389"/>
    </source>
</evidence>
<reference evidence="2 3" key="1">
    <citation type="submission" date="2024-08" db="EMBL/GenBank/DDBJ databases">
        <authorList>
            <person name="Arias E."/>
        </authorList>
    </citation>
    <scope>NUCLEOTIDE SEQUENCE [LARGE SCALE GENOMIC DNA]</scope>
    <source>
        <strain evidence="2 3">FAM 25317</strain>
    </source>
</reference>
<dbReference type="EMBL" id="JBGQPK010000146">
    <property type="protein sequence ID" value="MFL2030482.1"/>
    <property type="molecule type" value="Genomic_DNA"/>
</dbReference>
<dbReference type="Proteomes" id="UP001625389">
    <property type="component" value="Unassembled WGS sequence"/>
</dbReference>
<organism evidence="2 3">
    <name type="scientific">Loigolactobacillus zhaoyuanensis</name>
    <dbReference type="NCBI Taxonomy" id="2486017"/>
    <lineage>
        <taxon>Bacteria</taxon>
        <taxon>Bacillati</taxon>
        <taxon>Bacillota</taxon>
        <taxon>Bacilli</taxon>
        <taxon>Lactobacillales</taxon>
        <taxon>Lactobacillaceae</taxon>
        <taxon>Loigolactobacillus</taxon>
    </lineage>
</organism>